<dbReference type="EMBL" id="JFKB01000001">
    <property type="protein sequence ID" value="OSQ50155.1"/>
    <property type="molecule type" value="Genomic_DNA"/>
</dbReference>
<name>A0A1Y2LGT7_9PROT</name>
<accession>A0A1Y2LGT7</accession>
<evidence type="ECO:0000313" key="1">
    <source>
        <dbReference type="EMBL" id="OSQ50155.1"/>
    </source>
</evidence>
<gene>
    <name evidence="1" type="ORF">TALK_01330</name>
</gene>
<sequence length="219" mass="24470">MSQRYNPHSLDREWGFVLAKKRPALIRSQDLQSARIDLAKEIVDSYVSLQSDHTLPAISGAVKADGIDPDPKVLIAQVGTDIIGLALLADVPLHRPIRITHNSLVGHWRWLRQVWACFSHDTNNIALSPARTPPGNITGKIISDTRHHIETGRFHTAIATLHQQFQTFSPPEKTSKISPVRLSFLQDLTLFCPFIGTELLYRHGYARGGSGHHPKDSEE</sequence>
<reference evidence="1 2" key="1">
    <citation type="submission" date="2014-03" db="EMBL/GenBank/DDBJ databases">
        <title>The draft genome sequence of Thalassospira alkalitolerans JCM 18968.</title>
        <authorList>
            <person name="Lai Q."/>
            <person name="Shao Z."/>
        </authorList>
    </citation>
    <scope>NUCLEOTIDE SEQUENCE [LARGE SCALE GENOMIC DNA]</scope>
    <source>
        <strain evidence="1 2">JCM 18968</strain>
    </source>
</reference>
<keyword evidence="2" id="KW-1185">Reference proteome</keyword>
<dbReference type="AlphaFoldDB" id="A0A1Y2LGT7"/>
<comment type="caution">
    <text evidence="1">The sequence shown here is derived from an EMBL/GenBank/DDBJ whole genome shotgun (WGS) entry which is preliminary data.</text>
</comment>
<organism evidence="1 2">
    <name type="scientific">Thalassospira alkalitolerans</name>
    <dbReference type="NCBI Taxonomy" id="1293890"/>
    <lineage>
        <taxon>Bacteria</taxon>
        <taxon>Pseudomonadati</taxon>
        <taxon>Pseudomonadota</taxon>
        <taxon>Alphaproteobacteria</taxon>
        <taxon>Rhodospirillales</taxon>
        <taxon>Thalassospiraceae</taxon>
        <taxon>Thalassospira</taxon>
    </lineage>
</organism>
<dbReference type="Proteomes" id="UP000193396">
    <property type="component" value="Unassembled WGS sequence"/>
</dbReference>
<dbReference type="STRING" id="1293890.TALK_01330"/>
<protein>
    <submittedName>
        <fullName evidence="1">Uncharacterized protein</fullName>
    </submittedName>
</protein>
<evidence type="ECO:0000313" key="2">
    <source>
        <dbReference type="Proteomes" id="UP000193396"/>
    </source>
</evidence>
<proteinExistence type="predicted"/>
<dbReference type="Gene3D" id="1.10.730.10">
    <property type="entry name" value="Isoleucyl-tRNA Synthetase, Domain 1"/>
    <property type="match status" value="1"/>
</dbReference>